<dbReference type="Proteomes" id="UP000649617">
    <property type="component" value="Unassembled WGS sequence"/>
</dbReference>
<dbReference type="InterPro" id="IPR036400">
    <property type="entry name" value="Cyt_B5-like_heme/steroid_sf"/>
</dbReference>
<evidence type="ECO:0000313" key="1">
    <source>
        <dbReference type="EMBL" id="CAE7716757.1"/>
    </source>
</evidence>
<protein>
    <submittedName>
        <fullName evidence="1">PpsA protein</fullName>
    </submittedName>
</protein>
<dbReference type="PROSITE" id="PS00191">
    <property type="entry name" value="CYTOCHROME_B5_1"/>
    <property type="match status" value="1"/>
</dbReference>
<evidence type="ECO:0000313" key="2">
    <source>
        <dbReference type="Proteomes" id="UP000649617"/>
    </source>
</evidence>
<dbReference type="Gene3D" id="3.10.120.10">
    <property type="entry name" value="Cytochrome b5-like heme/steroid binding domain"/>
    <property type="match status" value="1"/>
</dbReference>
<dbReference type="AlphaFoldDB" id="A0A812XCG0"/>
<dbReference type="OrthoDB" id="260519at2759"/>
<dbReference type="InterPro" id="IPR018506">
    <property type="entry name" value="Cyt_B5_heme-BS"/>
</dbReference>
<dbReference type="SUPFAM" id="SSF55856">
    <property type="entry name" value="Cytochrome b5-like heme/steroid binding domain"/>
    <property type="match status" value="1"/>
</dbReference>
<dbReference type="GO" id="GO:0020037">
    <property type="term" value="F:heme binding"/>
    <property type="evidence" value="ECO:0007669"/>
    <property type="project" value="InterPro"/>
</dbReference>
<dbReference type="EMBL" id="CAJNIZ010045327">
    <property type="protein sequence ID" value="CAE7716757.1"/>
    <property type="molecule type" value="Genomic_DNA"/>
</dbReference>
<reference evidence="1" key="1">
    <citation type="submission" date="2021-02" db="EMBL/GenBank/DDBJ databases">
        <authorList>
            <person name="Dougan E. K."/>
            <person name="Rhodes N."/>
            <person name="Thang M."/>
            <person name="Chan C."/>
        </authorList>
    </citation>
    <scope>NUCLEOTIDE SEQUENCE</scope>
</reference>
<name>A0A812XCG0_SYMPI</name>
<sequence length="258" mass="27872">MREGTSDQRGGANATAAAEPGVAVTLVFQEKSAVFGWADGTAAKEFGEQLRSAVRHLTGLSSLSELEILADADPPVRVTPRDIFERRYPEAAQHRFRIATRGDLENRAPVPKALPVAGTGRSEKAEHLLLPPQRKAPSGAKFQKAGGSQLQFLQMLEGNKNPKAQLDEGTVLTAQEVARPQRKVSTTHSLTHADARHDQVGDCWTIFQGRVYDVRGTAVISDKSSYSIGLAAHVVDKISAYIDYHPGGKKQIMQGVAV</sequence>
<keyword evidence="2" id="KW-1185">Reference proteome</keyword>
<gene>
    <name evidence="1" type="primary">ppsA</name>
    <name evidence="1" type="ORF">SPIL2461_LOCUS20376</name>
</gene>
<organism evidence="1 2">
    <name type="scientific">Symbiodinium pilosum</name>
    <name type="common">Dinoflagellate</name>
    <dbReference type="NCBI Taxonomy" id="2952"/>
    <lineage>
        <taxon>Eukaryota</taxon>
        <taxon>Sar</taxon>
        <taxon>Alveolata</taxon>
        <taxon>Dinophyceae</taxon>
        <taxon>Suessiales</taxon>
        <taxon>Symbiodiniaceae</taxon>
        <taxon>Symbiodinium</taxon>
    </lineage>
</organism>
<accession>A0A812XCG0</accession>
<comment type="caution">
    <text evidence="1">The sequence shown here is derived from an EMBL/GenBank/DDBJ whole genome shotgun (WGS) entry which is preliminary data.</text>
</comment>
<proteinExistence type="predicted"/>